<sequence>MERYFAGPEARARELQRRSEIVLDNESKERPLVGEATSTVALAGRINREL</sequence>
<evidence type="ECO:0000313" key="2">
    <source>
        <dbReference type="EMBL" id="VFK38756.1"/>
    </source>
</evidence>
<dbReference type="EMBL" id="CAADFS010000005">
    <property type="protein sequence ID" value="VFK38756.1"/>
    <property type="molecule type" value="Genomic_DNA"/>
</dbReference>
<proteinExistence type="predicted"/>
<name>A0A450YA08_9GAMM</name>
<reference evidence="1" key="1">
    <citation type="submission" date="2019-02" db="EMBL/GenBank/DDBJ databases">
        <authorList>
            <person name="Gruber-Vodicka R. H."/>
            <person name="Seah K. B. B."/>
        </authorList>
    </citation>
    <scope>NUCLEOTIDE SEQUENCE</scope>
    <source>
        <strain evidence="2">BECK_BZ123</strain>
        <strain evidence="1">BECK_BZ125</strain>
        <strain evidence="3">BECK_BZ126</strain>
    </source>
</reference>
<protein>
    <submittedName>
        <fullName evidence="1">Uncharacterized protein</fullName>
    </submittedName>
</protein>
<accession>A0A450YA08</accession>
<dbReference type="EMBL" id="CAADFW010000002">
    <property type="protein sequence ID" value="VFK53232.1"/>
    <property type="molecule type" value="Genomic_DNA"/>
</dbReference>
<organism evidence="1">
    <name type="scientific">Candidatus Kentrum sp. TC</name>
    <dbReference type="NCBI Taxonomy" id="2126339"/>
    <lineage>
        <taxon>Bacteria</taxon>
        <taxon>Pseudomonadati</taxon>
        <taxon>Pseudomonadota</taxon>
        <taxon>Gammaproteobacteria</taxon>
        <taxon>Candidatus Kentrum</taxon>
    </lineage>
</organism>
<dbReference type="AlphaFoldDB" id="A0A450YA08"/>
<evidence type="ECO:0000313" key="1">
    <source>
        <dbReference type="EMBL" id="VFK38378.1"/>
    </source>
</evidence>
<gene>
    <name evidence="2" type="ORF">BECKTC1821D_GA0114238_100561</name>
    <name evidence="1" type="ORF">BECKTC1821E_GA0114239_100263</name>
    <name evidence="3" type="ORF">BECKTC1821F_GA0114240_100262</name>
</gene>
<evidence type="ECO:0000313" key="3">
    <source>
        <dbReference type="EMBL" id="VFK53232.1"/>
    </source>
</evidence>
<dbReference type="EMBL" id="CAADFT010000002">
    <property type="protein sequence ID" value="VFK38378.1"/>
    <property type="molecule type" value="Genomic_DNA"/>
</dbReference>